<protein>
    <submittedName>
        <fullName evidence="2">DUF4158 domain-containing protein</fullName>
    </submittedName>
</protein>
<gene>
    <name evidence="2" type="ORF">E4V82_22670</name>
</gene>
<name>A0A5N7J842_9CLOT</name>
<dbReference type="Pfam" id="PF13700">
    <property type="entry name" value="DUF4158"/>
    <property type="match status" value="1"/>
</dbReference>
<reference evidence="2 3" key="1">
    <citation type="journal article" date="2019" name="Lett. Appl. Microbiol.">
        <title>A case of 'blown pack' spoilage of vacuum-packaged pork likely associated with Clostridium estertheticum in Canada.</title>
        <authorList>
            <person name="Zhang P."/>
            <person name="Ward P."/>
            <person name="McMullen L.M."/>
            <person name="Yang X."/>
        </authorList>
    </citation>
    <scope>NUCLEOTIDE SEQUENCE [LARGE SCALE GENOMIC DNA]</scope>
    <source>
        <strain evidence="2 3">MA19</strain>
    </source>
</reference>
<accession>A0A5N7J842</accession>
<dbReference type="AlphaFoldDB" id="A0A5N7J842"/>
<dbReference type="EMBL" id="SPSF01000056">
    <property type="protein sequence ID" value="MPQ64873.1"/>
    <property type="molecule type" value="Genomic_DNA"/>
</dbReference>
<comment type="caution">
    <text evidence="2">The sequence shown here is derived from an EMBL/GenBank/DDBJ whole genome shotgun (WGS) entry which is preliminary data.</text>
</comment>
<proteinExistence type="predicted"/>
<evidence type="ECO:0000259" key="1">
    <source>
        <dbReference type="Pfam" id="PF13700"/>
    </source>
</evidence>
<sequence length="108" mass="12950">MSDFYMILNRRELLTQQQREELISIPFEKDEHQMSVFYMLSIDDIEIINKHRKDFNILGFAIQLALLRYPGCSISNIKNIPYLAVKYIAYQLYLEPEVFNLYAEMDFN</sequence>
<dbReference type="Proteomes" id="UP000342249">
    <property type="component" value="Unassembled WGS sequence"/>
</dbReference>
<dbReference type="RefSeq" id="WP_152754012.1">
    <property type="nucleotide sequence ID" value="NZ_SPSF01000056.1"/>
</dbReference>
<feature type="domain" description="DUF4158" evidence="1">
    <location>
        <begin position="13"/>
        <end position="104"/>
    </location>
</feature>
<evidence type="ECO:0000313" key="2">
    <source>
        <dbReference type="EMBL" id="MPQ64873.1"/>
    </source>
</evidence>
<organism evidence="2 3">
    <name type="scientific">Clostridium estertheticum</name>
    <dbReference type="NCBI Taxonomy" id="238834"/>
    <lineage>
        <taxon>Bacteria</taxon>
        <taxon>Bacillati</taxon>
        <taxon>Bacillota</taxon>
        <taxon>Clostridia</taxon>
        <taxon>Eubacteriales</taxon>
        <taxon>Clostridiaceae</taxon>
        <taxon>Clostridium</taxon>
    </lineage>
</organism>
<dbReference type="InterPro" id="IPR025296">
    <property type="entry name" value="DUF4158"/>
</dbReference>
<evidence type="ECO:0000313" key="3">
    <source>
        <dbReference type="Proteomes" id="UP000342249"/>
    </source>
</evidence>